<dbReference type="InterPro" id="IPR001254">
    <property type="entry name" value="Trypsin_dom"/>
</dbReference>
<evidence type="ECO:0000259" key="10">
    <source>
        <dbReference type="PROSITE" id="PS50240"/>
    </source>
</evidence>
<evidence type="ECO:0000256" key="1">
    <source>
        <dbReference type="ARBA" id="ARBA00004613"/>
    </source>
</evidence>
<reference evidence="11" key="1">
    <citation type="submission" date="2013-07" db="EMBL/GenBank/DDBJ databases">
        <title>Midgut Transcriptome Profiling of Anoplphora glabripennis, a Lignocellulose Degrading, Wood-Boring Cerambycid.</title>
        <authorList>
            <person name="Scully E.D."/>
            <person name="Hoover K."/>
            <person name="Carlson J.E."/>
            <person name="Tien M."/>
            <person name="Geib S.M."/>
        </authorList>
    </citation>
    <scope>NUCLEOTIDE SEQUENCE</scope>
</reference>
<dbReference type="PANTHER" id="PTHR24276:SF98">
    <property type="entry name" value="FI18310P1-RELATED"/>
    <property type="match status" value="1"/>
</dbReference>
<keyword evidence="9" id="KW-0732">Signal</keyword>
<dbReference type="PRINTS" id="PR00722">
    <property type="entry name" value="CHYMOTRYPSIN"/>
</dbReference>
<proteinExistence type="inferred from homology"/>
<dbReference type="FunFam" id="2.40.10.10:FF:000047">
    <property type="entry name" value="Trypsin eta"/>
    <property type="match status" value="1"/>
</dbReference>
<dbReference type="PROSITE" id="PS50240">
    <property type="entry name" value="TRYPSIN_DOM"/>
    <property type="match status" value="1"/>
</dbReference>
<feature type="signal peptide" evidence="9">
    <location>
        <begin position="1"/>
        <end position="18"/>
    </location>
</feature>
<dbReference type="InterPro" id="IPR033116">
    <property type="entry name" value="TRYPSIN_SER"/>
</dbReference>
<dbReference type="InterPro" id="IPR001314">
    <property type="entry name" value="Peptidase_S1A"/>
</dbReference>
<dbReference type="CDD" id="cd00190">
    <property type="entry name" value="Tryp_SPc"/>
    <property type="match status" value="1"/>
</dbReference>
<evidence type="ECO:0000256" key="5">
    <source>
        <dbReference type="ARBA" id="ARBA00022801"/>
    </source>
</evidence>
<dbReference type="PROSITE" id="PS00134">
    <property type="entry name" value="TRYPSIN_HIS"/>
    <property type="match status" value="1"/>
</dbReference>
<dbReference type="InterPro" id="IPR050430">
    <property type="entry name" value="Peptidase_S1"/>
</dbReference>
<dbReference type="PROSITE" id="PS00135">
    <property type="entry name" value="TRYPSIN_SER"/>
    <property type="match status" value="1"/>
</dbReference>
<evidence type="ECO:0000256" key="4">
    <source>
        <dbReference type="ARBA" id="ARBA00022670"/>
    </source>
</evidence>
<dbReference type="EMBL" id="GALX01005284">
    <property type="protein sequence ID" value="JAB63182.1"/>
    <property type="molecule type" value="Transcribed_RNA"/>
</dbReference>
<comment type="similarity">
    <text evidence="2">Belongs to the peptidase S1 family.</text>
</comment>
<keyword evidence="4 8" id="KW-0645">Protease</keyword>
<dbReference type="Gene3D" id="2.40.10.10">
    <property type="entry name" value="Trypsin-like serine proteases"/>
    <property type="match status" value="1"/>
</dbReference>
<gene>
    <name evidence="11" type="primary">TRY6</name>
</gene>
<dbReference type="GO" id="GO:0005576">
    <property type="term" value="C:extracellular region"/>
    <property type="evidence" value="ECO:0007669"/>
    <property type="project" value="UniProtKB-SubCell"/>
</dbReference>
<sequence length="258" mass="27956">MFALIVGLAIALVHISQAAPVDVEPRVVNGTDADIRDFPYMVSVQFNGRHTCGGSIINRYNILTAAHCVTRDLANFTILPGSTSITSGTAVPVEKIIIHQDYSGFMPLYHDIAIVQLVWPLRFNERVQPIRLPRTFDPIPELAGAVLTGWGLNHTDGAVQDILQKVDIIVYADAECEKLHSLSGPTNRITHVCAGVPEGGRGQCNGDSGGPLVVDGTEIGIVSWSVKPCTVQGFPGVYVKVSSYIDWINCHLKRGNYP</sequence>
<dbReference type="GO" id="GO:0004252">
    <property type="term" value="F:serine-type endopeptidase activity"/>
    <property type="evidence" value="ECO:0007669"/>
    <property type="project" value="InterPro"/>
</dbReference>
<dbReference type="InterPro" id="IPR018114">
    <property type="entry name" value="TRYPSIN_HIS"/>
</dbReference>
<protein>
    <submittedName>
        <fullName evidence="11">Trypsin-6</fullName>
    </submittedName>
</protein>
<dbReference type="InterPro" id="IPR043504">
    <property type="entry name" value="Peptidase_S1_PA_chymotrypsin"/>
</dbReference>
<evidence type="ECO:0000256" key="8">
    <source>
        <dbReference type="RuleBase" id="RU363034"/>
    </source>
</evidence>
<dbReference type="PANTHER" id="PTHR24276">
    <property type="entry name" value="POLYSERASE-RELATED"/>
    <property type="match status" value="1"/>
</dbReference>
<dbReference type="AlphaFoldDB" id="V5GNK3"/>
<evidence type="ECO:0000256" key="9">
    <source>
        <dbReference type="SAM" id="SignalP"/>
    </source>
</evidence>
<dbReference type="InterPro" id="IPR009003">
    <property type="entry name" value="Peptidase_S1_PA"/>
</dbReference>
<comment type="subcellular location">
    <subcellularLocation>
        <location evidence="1">Secreted</location>
    </subcellularLocation>
</comment>
<keyword evidence="7" id="KW-1015">Disulfide bond</keyword>
<dbReference type="SMART" id="SM00020">
    <property type="entry name" value="Tryp_SPc"/>
    <property type="match status" value="1"/>
</dbReference>
<evidence type="ECO:0000256" key="3">
    <source>
        <dbReference type="ARBA" id="ARBA00022525"/>
    </source>
</evidence>
<dbReference type="SUPFAM" id="SSF50494">
    <property type="entry name" value="Trypsin-like serine proteases"/>
    <property type="match status" value="1"/>
</dbReference>
<evidence type="ECO:0000256" key="6">
    <source>
        <dbReference type="ARBA" id="ARBA00022825"/>
    </source>
</evidence>
<name>V5GNK3_ANOGL</name>
<dbReference type="Pfam" id="PF00089">
    <property type="entry name" value="Trypsin"/>
    <property type="match status" value="1"/>
</dbReference>
<evidence type="ECO:0000313" key="11">
    <source>
        <dbReference type="EMBL" id="JAB63182.1"/>
    </source>
</evidence>
<dbReference type="GO" id="GO:0016485">
    <property type="term" value="P:protein processing"/>
    <property type="evidence" value="ECO:0007669"/>
    <property type="project" value="UniProtKB-ARBA"/>
</dbReference>
<evidence type="ECO:0000256" key="2">
    <source>
        <dbReference type="ARBA" id="ARBA00007664"/>
    </source>
</evidence>
<evidence type="ECO:0000256" key="7">
    <source>
        <dbReference type="ARBA" id="ARBA00023157"/>
    </source>
</evidence>
<organism evidence="11">
    <name type="scientific">Anoplophora glabripennis</name>
    <name type="common">Asian longhorn beetle</name>
    <name type="synonym">Anoplophora nobilis</name>
    <dbReference type="NCBI Taxonomy" id="217634"/>
    <lineage>
        <taxon>Eukaryota</taxon>
        <taxon>Metazoa</taxon>
        <taxon>Ecdysozoa</taxon>
        <taxon>Arthropoda</taxon>
        <taxon>Hexapoda</taxon>
        <taxon>Insecta</taxon>
        <taxon>Pterygota</taxon>
        <taxon>Neoptera</taxon>
        <taxon>Endopterygota</taxon>
        <taxon>Coleoptera</taxon>
        <taxon>Polyphaga</taxon>
        <taxon>Cucujiformia</taxon>
        <taxon>Chrysomeloidea</taxon>
        <taxon>Cerambycidae</taxon>
        <taxon>Lamiinae</taxon>
        <taxon>Lamiini</taxon>
        <taxon>Anoplophora</taxon>
    </lineage>
</organism>
<accession>V5GNK3</accession>
<feature type="chain" id="PRO_5004733594" evidence="9">
    <location>
        <begin position="19"/>
        <end position="258"/>
    </location>
</feature>
<keyword evidence="3" id="KW-0964">Secreted</keyword>
<keyword evidence="6 8" id="KW-0720">Serine protease</keyword>
<feature type="domain" description="Peptidase S1" evidence="10">
    <location>
        <begin position="27"/>
        <end position="253"/>
    </location>
</feature>
<keyword evidence="5 8" id="KW-0378">Hydrolase</keyword>